<proteinExistence type="predicted"/>
<sequence length="211" mass="22069">MTKHPILLLSLGSALLLGGCMGTENRGLESVHQPVVSRANYALDLGTAGGTLAQGEARRLAGWMTTMRVGYGDRVAIDDPAGQAPMARAEIADVVAGYGLLLSPDTPVTQAPVSPGAIRIVVTRMRADVPGCPDWSRDASIDIASHTSSNYGCAMNRNLAAMVARPEDLVRGSGDTETYDPASSFKAIDVYRRAVPTGANNALRSETTGGK</sequence>
<gene>
    <name evidence="1" type="ORF">C8J24_0492</name>
</gene>
<evidence type="ECO:0000313" key="1">
    <source>
        <dbReference type="EMBL" id="PTM47109.1"/>
    </source>
</evidence>
<organism evidence="1 2">
    <name type="scientific">Sphingomonas aerolata</name>
    <dbReference type="NCBI Taxonomy" id="185951"/>
    <lineage>
        <taxon>Bacteria</taxon>
        <taxon>Pseudomonadati</taxon>
        <taxon>Pseudomonadota</taxon>
        <taxon>Alphaproteobacteria</taxon>
        <taxon>Sphingomonadales</taxon>
        <taxon>Sphingomonadaceae</taxon>
        <taxon>Sphingomonas</taxon>
    </lineage>
</organism>
<keyword evidence="2" id="KW-1185">Reference proteome</keyword>
<accession>A0A2T4YTI3</accession>
<dbReference type="Pfam" id="PF09476">
    <property type="entry name" value="Pilus_CpaD"/>
    <property type="match status" value="1"/>
</dbReference>
<name>A0A2T4YTI3_9SPHN</name>
<dbReference type="PROSITE" id="PS51257">
    <property type="entry name" value="PROKAR_LIPOPROTEIN"/>
    <property type="match status" value="1"/>
</dbReference>
<comment type="caution">
    <text evidence="1">The sequence shown here is derived from an EMBL/GenBank/DDBJ whole genome shotgun (WGS) entry which is preliminary data.</text>
</comment>
<dbReference type="InterPro" id="IPR019027">
    <property type="entry name" value="Pilus_biogenesis_CpaD-related"/>
</dbReference>
<dbReference type="AlphaFoldDB" id="A0A2T4YTI3"/>
<protein>
    <submittedName>
        <fullName evidence="1">Pilus assembly protein CpaD</fullName>
    </submittedName>
</protein>
<dbReference type="EMBL" id="PZZN01000001">
    <property type="protein sequence ID" value="PTM47109.1"/>
    <property type="molecule type" value="Genomic_DNA"/>
</dbReference>
<dbReference type="Proteomes" id="UP000240996">
    <property type="component" value="Unassembled WGS sequence"/>
</dbReference>
<dbReference type="RefSeq" id="WP_244180360.1">
    <property type="nucleotide sequence ID" value="NZ_PZZN01000001.1"/>
</dbReference>
<reference evidence="1 2" key="1">
    <citation type="submission" date="2018-04" db="EMBL/GenBank/DDBJ databases">
        <title>Genomic Encyclopedia of Type Strains, Phase III (KMG-III): the genomes of soil and plant-associated and newly described type strains.</title>
        <authorList>
            <person name="Whitman W."/>
        </authorList>
    </citation>
    <scope>NUCLEOTIDE SEQUENCE [LARGE SCALE GENOMIC DNA]</scope>
    <source>
        <strain evidence="1 2">NW12</strain>
    </source>
</reference>
<evidence type="ECO:0000313" key="2">
    <source>
        <dbReference type="Proteomes" id="UP000240996"/>
    </source>
</evidence>